<dbReference type="SMART" id="SM00306">
    <property type="entry name" value="HintN"/>
    <property type="match status" value="1"/>
</dbReference>
<dbReference type="InterPro" id="IPR036844">
    <property type="entry name" value="Hint_dom_sf"/>
</dbReference>
<dbReference type="PANTHER" id="PTHR11889:SF31">
    <property type="entry name" value="PROTEIN HEDGEHOG"/>
    <property type="match status" value="1"/>
</dbReference>
<dbReference type="SUPFAM" id="SSF51294">
    <property type="entry name" value="Hedgehog/intein (Hint) domain"/>
    <property type="match status" value="1"/>
</dbReference>
<dbReference type="Pfam" id="PF01079">
    <property type="entry name" value="Hint"/>
    <property type="match status" value="1"/>
</dbReference>
<dbReference type="Gene3D" id="3.90.1720.70">
    <property type="match status" value="1"/>
</dbReference>
<comment type="caution">
    <text evidence="5">The sequence shown here is derived from an EMBL/GenBank/DDBJ whole genome shotgun (WGS) entry which is preliminary data.</text>
</comment>
<protein>
    <recommendedName>
        <fullName evidence="4">Hint domain-containing protein</fullName>
    </recommendedName>
</protein>
<gene>
    <name evidence="5" type="ORF">PEVE_00028652</name>
</gene>
<keyword evidence="6" id="KW-1185">Reference proteome</keyword>
<dbReference type="CDD" id="cd00081">
    <property type="entry name" value="Hint"/>
    <property type="match status" value="1"/>
</dbReference>
<feature type="signal peptide" evidence="3">
    <location>
        <begin position="1"/>
        <end position="18"/>
    </location>
</feature>
<feature type="chain" id="PRO_5046609213" description="Hint domain-containing protein" evidence="3">
    <location>
        <begin position="19"/>
        <end position="415"/>
    </location>
</feature>
<reference evidence="5 6" key="1">
    <citation type="submission" date="2022-05" db="EMBL/GenBank/DDBJ databases">
        <authorList>
            <consortium name="Genoscope - CEA"/>
            <person name="William W."/>
        </authorList>
    </citation>
    <scope>NUCLEOTIDE SEQUENCE [LARGE SCALE GENOMIC DNA]</scope>
</reference>
<accession>A0ABN8MD46</accession>
<keyword evidence="2 3" id="KW-0732">Signal</keyword>
<evidence type="ECO:0000259" key="4">
    <source>
        <dbReference type="SMART" id="SM00306"/>
    </source>
</evidence>
<dbReference type="Proteomes" id="UP001159427">
    <property type="component" value="Unassembled WGS sequence"/>
</dbReference>
<keyword evidence="1" id="KW-0217">Developmental protein</keyword>
<dbReference type="InterPro" id="IPR003587">
    <property type="entry name" value="Hint_dom_N"/>
</dbReference>
<evidence type="ECO:0000313" key="6">
    <source>
        <dbReference type="Proteomes" id="UP001159427"/>
    </source>
</evidence>
<dbReference type="EMBL" id="CALNXI010000399">
    <property type="protein sequence ID" value="CAH3026313.1"/>
    <property type="molecule type" value="Genomic_DNA"/>
</dbReference>
<feature type="domain" description="Hint" evidence="4">
    <location>
        <begin position="186"/>
        <end position="292"/>
    </location>
</feature>
<evidence type="ECO:0000256" key="2">
    <source>
        <dbReference type="ARBA" id="ARBA00022729"/>
    </source>
</evidence>
<dbReference type="Gene3D" id="2.170.16.10">
    <property type="entry name" value="Hedgehog/Intein (Hint) domain"/>
    <property type="match status" value="1"/>
</dbReference>
<proteinExistence type="predicted"/>
<dbReference type="PRINTS" id="PR00632">
    <property type="entry name" value="SONICHHOG"/>
</dbReference>
<evidence type="ECO:0000313" key="5">
    <source>
        <dbReference type="EMBL" id="CAH3026313.1"/>
    </source>
</evidence>
<name>A0ABN8MD46_9CNID</name>
<dbReference type="PROSITE" id="PS50817">
    <property type="entry name" value="INTEIN_N_TER"/>
    <property type="match status" value="1"/>
</dbReference>
<dbReference type="PANTHER" id="PTHR11889">
    <property type="entry name" value="HEDGEHOG"/>
    <property type="match status" value="1"/>
</dbReference>
<dbReference type="InterPro" id="IPR001767">
    <property type="entry name" value="Hedgehog_Hint"/>
</dbReference>
<evidence type="ECO:0000256" key="3">
    <source>
        <dbReference type="SAM" id="SignalP"/>
    </source>
</evidence>
<organism evidence="5 6">
    <name type="scientific">Porites evermanni</name>
    <dbReference type="NCBI Taxonomy" id="104178"/>
    <lineage>
        <taxon>Eukaryota</taxon>
        <taxon>Metazoa</taxon>
        <taxon>Cnidaria</taxon>
        <taxon>Anthozoa</taxon>
        <taxon>Hexacorallia</taxon>
        <taxon>Scleractinia</taxon>
        <taxon>Fungiina</taxon>
        <taxon>Poritidae</taxon>
        <taxon>Porites</taxon>
    </lineage>
</organism>
<dbReference type="InterPro" id="IPR050387">
    <property type="entry name" value="Hedgehog_Signaling"/>
</dbReference>
<dbReference type="InterPro" id="IPR001657">
    <property type="entry name" value="Hedgehog"/>
</dbReference>
<evidence type="ECO:0000256" key="1">
    <source>
        <dbReference type="ARBA" id="ARBA00022473"/>
    </source>
</evidence>
<dbReference type="InterPro" id="IPR006141">
    <property type="entry name" value="Intein_N"/>
</dbReference>
<sequence>MKSLVVILIVAYIPVVFARMLPLFENLQRYYPGNVDYGGAYSDYDVFKAVNLSSRTHNNDACILRMSVALNLNPGHQVLKKYNGSAKGSGGIYYFYDRNAFLNYLDLMYGYPLWSNTTEAFRYQQGIMFVNVTGEEKSKDVCSVLLWNGKSFHQGKGLLHHYRINKVYLWPAQTGGCKIDVNLKQSTCFPSSSKVELKSGKKIAMNELAIGDLVKTYSKDGEVLFSPVVTFLDQMPNYRGDFYTITTIFNVQVTLSEAHLVFTTCPLSDGRLTDHSTHASRVRPGDYILVNTRWGLIPMMVESVSVAERKGAFAPVTQEGTMVVDGIWVSCYADIADHNLADSLMTPLKRFYSLSPHVLGTGGKYVHGYLKDSLRHVGVKIFGKEKFYQQGPKEIVLRGKETSLESLFIRKDRNK</sequence>